<dbReference type="GO" id="GO:0022857">
    <property type="term" value="F:transmembrane transporter activity"/>
    <property type="evidence" value="ECO:0007669"/>
    <property type="project" value="InterPro"/>
</dbReference>
<dbReference type="Pfam" id="PF07690">
    <property type="entry name" value="MFS_1"/>
    <property type="match status" value="1"/>
</dbReference>
<gene>
    <name evidence="7" type="ORF">LTR84_011943</name>
</gene>
<dbReference type="InterPro" id="IPR036259">
    <property type="entry name" value="MFS_trans_sf"/>
</dbReference>
<dbReference type="AlphaFoldDB" id="A0AAV9MTE0"/>
<feature type="transmembrane region" description="Helical" evidence="5">
    <location>
        <begin position="23"/>
        <end position="48"/>
    </location>
</feature>
<evidence type="ECO:0000259" key="6">
    <source>
        <dbReference type="PROSITE" id="PS50850"/>
    </source>
</evidence>
<dbReference type="PROSITE" id="PS50850">
    <property type="entry name" value="MFS"/>
    <property type="match status" value="1"/>
</dbReference>
<feature type="transmembrane region" description="Helical" evidence="5">
    <location>
        <begin position="341"/>
        <end position="358"/>
    </location>
</feature>
<evidence type="ECO:0000313" key="8">
    <source>
        <dbReference type="Proteomes" id="UP001358417"/>
    </source>
</evidence>
<dbReference type="PANTHER" id="PTHR23501:SF195">
    <property type="entry name" value="PEP5"/>
    <property type="match status" value="1"/>
</dbReference>
<keyword evidence="4 5" id="KW-0472">Membrane</keyword>
<feature type="transmembrane region" description="Helical" evidence="5">
    <location>
        <begin position="279"/>
        <end position="298"/>
    </location>
</feature>
<feature type="domain" description="Major facilitator superfamily (MFS) profile" evidence="6">
    <location>
        <begin position="23"/>
        <end position="519"/>
    </location>
</feature>
<feature type="transmembrane region" description="Helical" evidence="5">
    <location>
        <begin position="496"/>
        <end position="514"/>
    </location>
</feature>
<keyword evidence="3 5" id="KW-1133">Transmembrane helix</keyword>
<dbReference type="RefSeq" id="XP_064699889.1">
    <property type="nucleotide sequence ID" value="XM_064855470.1"/>
</dbReference>
<dbReference type="InterPro" id="IPR020846">
    <property type="entry name" value="MFS_dom"/>
</dbReference>
<dbReference type="EMBL" id="JAVRRD010000061">
    <property type="protein sequence ID" value="KAK5043501.1"/>
    <property type="molecule type" value="Genomic_DNA"/>
</dbReference>
<feature type="transmembrane region" description="Helical" evidence="5">
    <location>
        <begin position="114"/>
        <end position="139"/>
    </location>
</feature>
<dbReference type="PANTHER" id="PTHR23501">
    <property type="entry name" value="MAJOR FACILITATOR SUPERFAMILY"/>
    <property type="match status" value="1"/>
</dbReference>
<evidence type="ECO:0000313" key="7">
    <source>
        <dbReference type="EMBL" id="KAK5043501.1"/>
    </source>
</evidence>
<dbReference type="Gene3D" id="1.20.1250.20">
    <property type="entry name" value="MFS general substrate transporter like domains"/>
    <property type="match status" value="1"/>
</dbReference>
<comment type="caution">
    <text evidence="7">The sequence shown here is derived from an EMBL/GenBank/DDBJ whole genome shotgun (WGS) entry which is preliminary data.</text>
</comment>
<protein>
    <recommendedName>
        <fullName evidence="6">Major facilitator superfamily (MFS) profile domain-containing protein</fullName>
    </recommendedName>
</protein>
<keyword evidence="8" id="KW-1185">Reference proteome</keyword>
<feature type="transmembrane region" description="Helical" evidence="5">
    <location>
        <begin position="253"/>
        <end position="272"/>
    </location>
</feature>
<organism evidence="7 8">
    <name type="scientific">Exophiala bonariae</name>
    <dbReference type="NCBI Taxonomy" id="1690606"/>
    <lineage>
        <taxon>Eukaryota</taxon>
        <taxon>Fungi</taxon>
        <taxon>Dikarya</taxon>
        <taxon>Ascomycota</taxon>
        <taxon>Pezizomycotina</taxon>
        <taxon>Eurotiomycetes</taxon>
        <taxon>Chaetothyriomycetidae</taxon>
        <taxon>Chaetothyriales</taxon>
        <taxon>Herpotrichiellaceae</taxon>
        <taxon>Exophiala</taxon>
    </lineage>
</organism>
<feature type="transmembrane region" description="Helical" evidence="5">
    <location>
        <begin position="402"/>
        <end position="425"/>
    </location>
</feature>
<dbReference type="InterPro" id="IPR011701">
    <property type="entry name" value="MFS"/>
</dbReference>
<evidence type="ECO:0000256" key="3">
    <source>
        <dbReference type="ARBA" id="ARBA00022989"/>
    </source>
</evidence>
<feature type="transmembrane region" description="Helical" evidence="5">
    <location>
        <begin position="89"/>
        <end position="108"/>
    </location>
</feature>
<sequence>MSSAHVETSSGLEANAHFHTKTFILLLAVNCVYLAQTFNLVASGSLGLSITAAVGGRSSMVWLTSVLGIMTVVLSPPVSQAADYWGRKWFLVGLTIMGCVGSIVVSRADSIGMVIAGLAVSGFSYGCQPLIHAVISEVLPRKYRSYAQATANMSIALGAICALLVGGALIQNPTAEGFRTYWYITAGVYAATALGVGLLYNPPPRELQMNLTLGQKVRRLDWIGFALLAIGLVLFCLGLSWAQNPYPWKSFNVLATFLVGLVFTAGLIIYEWRFRGDAMICIFCEGITFYCANNYFAFEVSLFYTTNPLSVGLHYSITFFAFLSSALAAGVYCWKTKSLRLPTCFAFGLILVFNILVATANKNTAVRNIWAYPLFLGAGLGIALTALMVAAQFSTPAEHIAIASGLMISVRSLGGTIGLAIYNAIFNDSLSRNLASKIAAATLPLGLPDTSLGPFIGALAANNITALGEITRGNTTIIGAGASALLDAYAVAFRNVWIAAGAFAALAVLVSIFMTDPRAEFNARIDAPVEVEAKVYTEDNVSIVKPAPHFHSILSNINV</sequence>
<dbReference type="SUPFAM" id="SSF103473">
    <property type="entry name" value="MFS general substrate transporter"/>
    <property type="match status" value="1"/>
</dbReference>
<evidence type="ECO:0000256" key="2">
    <source>
        <dbReference type="ARBA" id="ARBA00022692"/>
    </source>
</evidence>
<keyword evidence="2 5" id="KW-0812">Transmembrane</keyword>
<feature type="transmembrane region" description="Helical" evidence="5">
    <location>
        <begin position="151"/>
        <end position="170"/>
    </location>
</feature>
<evidence type="ECO:0000256" key="1">
    <source>
        <dbReference type="ARBA" id="ARBA00004141"/>
    </source>
</evidence>
<evidence type="ECO:0000256" key="5">
    <source>
        <dbReference type="SAM" id="Phobius"/>
    </source>
</evidence>
<dbReference type="GO" id="GO:0005886">
    <property type="term" value="C:plasma membrane"/>
    <property type="evidence" value="ECO:0007669"/>
    <property type="project" value="TreeGrafter"/>
</dbReference>
<feature type="transmembrane region" description="Helical" evidence="5">
    <location>
        <begin position="182"/>
        <end position="201"/>
    </location>
</feature>
<dbReference type="InterPro" id="IPR005829">
    <property type="entry name" value="Sugar_transporter_CS"/>
</dbReference>
<feature type="transmembrane region" description="Helical" evidence="5">
    <location>
        <begin position="313"/>
        <end position="334"/>
    </location>
</feature>
<feature type="transmembrane region" description="Helical" evidence="5">
    <location>
        <begin position="370"/>
        <end position="390"/>
    </location>
</feature>
<accession>A0AAV9MTE0</accession>
<dbReference type="GeneID" id="89980092"/>
<proteinExistence type="predicted"/>
<evidence type="ECO:0000256" key="4">
    <source>
        <dbReference type="ARBA" id="ARBA00023136"/>
    </source>
</evidence>
<feature type="transmembrane region" description="Helical" evidence="5">
    <location>
        <begin position="60"/>
        <end position="77"/>
    </location>
</feature>
<name>A0AAV9MTE0_9EURO</name>
<dbReference type="PROSITE" id="PS00216">
    <property type="entry name" value="SUGAR_TRANSPORT_1"/>
    <property type="match status" value="1"/>
</dbReference>
<feature type="transmembrane region" description="Helical" evidence="5">
    <location>
        <begin position="222"/>
        <end position="241"/>
    </location>
</feature>
<reference evidence="7 8" key="1">
    <citation type="submission" date="2023-08" db="EMBL/GenBank/DDBJ databases">
        <title>Black Yeasts Isolated from many extreme environments.</title>
        <authorList>
            <person name="Coleine C."/>
            <person name="Stajich J.E."/>
            <person name="Selbmann L."/>
        </authorList>
    </citation>
    <scope>NUCLEOTIDE SEQUENCE [LARGE SCALE GENOMIC DNA]</scope>
    <source>
        <strain evidence="7 8">CCFEE 5792</strain>
    </source>
</reference>
<comment type="subcellular location">
    <subcellularLocation>
        <location evidence="1">Membrane</location>
        <topology evidence="1">Multi-pass membrane protein</topology>
    </subcellularLocation>
</comment>
<dbReference type="Proteomes" id="UP001358417">
    <property type="component" value="Unassembled WGS sequence"/>
</dbReference>